<dbReference type="PIRSF" id="PIRSF038945">
    <property type="entry name" value="Thr_synthase"/>
    <property type="match status" value="1"/>
</dbReference>
<dbReference type="InterPro" id="IPR001926">
    <property type="entry name" value="TrpB-like_PALP"/>
</dbReference>
<comment type="cofactor">
    <cofactor evidence="1">
        <name>pyridoxal 5'-phosphate</name>
        <dbReference type="ChEBI" id="CHEBI:597326"/>
    </cofactor>
</comment>
<dbReference type="FunFam" id="3.40.50.1100:FF:000014">
    <property type="entry name" value="Threonine synthase"/>
    <property type="match status" value="1"/>
</dbReference>
<evidence type="ECO:0000256" key="4">
    <source>
        <dbReference type="ARBA" id="ARBA00013028"/>
    </source>
</evidence>
<comment type="similarity">
    <text evidence="3">Belongs to the threonine synthase family.</text>
</comment>
<reference evidence="12" key="1">
    <citation type="submission" date="2018-05" db="EMBL/GenBank/DDBJ databases">
        <authorList>
            <person name="Lanie J.A."/>
            <person name="Ng W.-L."/>
            <person name="Kazmierczak K.M."/>
            <person name="Andrzejewski T.M."/>
            <person name="Davidsen T.M."/>
            <person name="Wayne K.J."/>
            <person name="Tettelin H."/>
            <person name="Glass J.I."/>
            <person name="Rusch D."/>
            <person name="Podicherti R."/>
            <person name="Tsui H.-C.T."/>
            <person name="Winkler M.E."/>
        </authorList>
    </citation>
    <scope>NUCLEOTIDE SEQUENCE</scope>
</reference>
<evidence type="ECO:0000256" key="2">
    <source>
        <dbReference type="ARBA" id="ARBA00004979"/>
    </source>
</evidence>
<evidence type="ECO:0000256" key="7">
    <source>
        <dbReference type="ARBA" id="ARBA00022697"/>
    </source>
</evidence>
<evidence type="ECO:0000256" key="9">
    <source>
        <dbReference type="ARBA" id="ARBA00023239"/>
    </source>
</evidence>
<evidence type="ECO:0000259" key="11">
    <source>
        <dbReference type="Pfam" id="PF00291"/>
    </source>
</evidence>
<evidence type="ECO:0000256" key="1">
    <source>
        <dbReference type="ARBA" id="ARBA00001933"/>
    </source>
</evidence>
<name>A0A381WTZ9_9ZZZZ</name>
<dbReference type="SUPFAM" id="SSF53686">
    <property type="entry name" value="Tryptophan synthase beta subunit-like PLP-dependent enzymes"/>
    <property type="match status" value="1"/>
</dbReference>
<evidence type="ECO:0000256" key="3">
    <source>
        <dbReference type="ARBA" id="ARBA00005517"/>
    </source>
</evidence>
<dbReference type="EC" id="4.2.3.1" evidence="4"/>
<evidence type="ECO:0000313" key="12">
    <source>
        <dbReference type="EMBL" id="SVA55975.1"/>
    </source>
</evidence>
<feature type="non-terminal residue" evidence="12">
    <location>
        <position position="1"/>
    </location>
</feature>
<dbReference type="Pfam" id="PF00291">
    <property type="entry name" value="PALP"/>
    <property type="match status" value="1"/>
</dbReference>
<organism evidence="12">
    <name type="scientific">marine metagenome</name>
    <dbReference type="NCBI Taxonomy" id="408172"/>
    <lineage>
        <taxon>unclassified sequences</taxon>
        <taxon>metagenomes</taxon>
        <taxon>ecological metagenomes</taxon>
    </lineage>
</organism>
<dbReference type="Gene3D" id="3.40.50.1100">
    <property type="match status" value="2"/>
</dbReference>
<gene>
    <name evidence="12" type="ORF">METZ01_LOCUS108829</name>
</gene>
<sequence>VIFRLSTFPGVIARYKEFLPINDATPTVSLGEGGTPLVRSRSIGDSLGCRELYFKLEGCNPTGSFKDRGMVVAIAKALEAGKTRIICASTGNTSASAAAYGARYQLETLVLVPAGEIALGKLAQAMAYGARILAVNGSFDDALNTVRGIVETWDIELVNSLNPYRIEGQKTGAFEIVDELGEAPDFLCIPVGNAGNITAYWKGFKEYLGIGRIEKTPKMMGFQAAGAAPIVRGVPIPNPKTIATAIRIGNPASWKQAEVARDESEGLIDMVDDNEIIDAYLRLAREEGIFCEPASSASVAGLLKLPDLDVDLTEKTIVCVLTGNGLKDPGTAEKRALVELEYVEPDVVSVMNLLSSGK</sequence>
<comment type="pathway">
    <text evidence="2">Amino-acid biosynthesis; L-threonine biosynthesis; L-threonine from L-aspartate: step 5/5.</text>
</comment>
<dbReference type="GO" id="GO:0004795">
    <property type="term" value="F:threonine synthase activity"/>
    <property type="evidence" value="ECO:0007669"/>
    <property type="project" value="UniProtKB-EC"/>
</dbReference>
<keyword evidence="7" id="KW-0791">Threonine biosynthesis</keyword>
<dbReference type="EMBL" id="UINC01012875">
    <property type="protein sequence ID" value="SVA55975.1"/>
    <property type="molecule type" value="Genomic_DNA"/>
</dbReference>
<dbReference type="PROSITE" id="PS00165">
    <property type="entry name" value="DEHYDRATASE_SER_THR"/>
    <property type="match status" value="1"/>
</dbReference>
<evidence type="ECO:0000256" key="5">
    <source>
        <dbReference type="ARBA" id="ARBA00018679"/>
    </source>
</evidence>
<evidence type="ECO:0000256" key="8">
    <source>
        <dbReference type="ARBA" id="ARBA00022898"/>
    </source>
</evidence>
<dbReference type="InterPro" id="IPR050214">
    <property type="entry name" value="Cys_Synth/Cystath_Beta-Synth"/>
</dbReference>
<dbReference type="GO" id="GO:0009088">
    <property type="term" value="P:threonine biosynthetic process"/>
    <property type="evidence" value="ECO:0007669"/>
    <property type="project" value="UniProtKB-UniPathway"/>
</dbReference>
<proteinExistence type="inferred from homology"/>
<dbReference type="InterPro" id="IPR036052">
    <property type="entry name" value="TrpB-like_PALP_sf"/>
</dbReference>
<dbReference type="NCBIfam" id="TIGR00260">
    <property type="entry name" value="thrC"/>
    <property type="match status" value="1"/>
</dbReference>
<dbReference type="PANTHER" id="PTHR10314">
    <property type="entry name" value="CYSTATHIONINE BETA-SYNTHASE"/>
    <property type="match status" value="1"/>
</dbReference>
<keyword evidence="9" id="KW-0456">Lyase</keyword>
<dbReference type="AlphaFoldDB" id="A0A381WTZ9"/>
<dbReference type="InterPro" id="IPR000634">
    <property type="entry name" value="Ser/Thr_deHydtase_PyrdxlP-BS"/>
</dbReference>
<comment type="catalytic activity">
    <reaction evidence="10">
        <text>O-phospho-L-homoserine + H2O = L-threonine + phosphate</text>
        <dbReference type="Rhea" id="RHEA:10840"/>
        <dbReference type="ChEBI" id="CHEBI:15377"/>
        <dbReference type="ChEBI" id="CHEBI:43474"/>
        <dbReference type="ChEBI" id="CHEBI:57590"/>
        <dbReference type="ChEBI" id="CHEBI:57926"/>
        <dbReference type="EC" id="4.2.3.1"/>
    </reaction>
</comment>
<accession>A0A381WTZ9</accession>
<keyword evidence="6" id="KW-0028">Amino-acid biosynthesis</keyword>
<dbReference type="UniPathway" id="UPA00050">
    <property type="reaction ID" value="UER00065"/>
</dbReference>
<dbReference type="InterPro" id="IPR004450">
    <property type="entry name" value="Thr_synthase-like"/>
</dbReference>
<dbReference type="InterPro" id="IPR026260">
    <property type="entry name" value="Thr_Synthase_bac/arc"/>
</dbReference>
<dbReference type="FunFam" id="3.40.50.1100:FF:000013">
    <property type="entry name" value="Threonine synthase"/>
    <property type="match status" value="1"/>
</dbReference>
<evidence type="ECO:0000256" key="10">
    <source>
        <dbReference type="ARBA" id="ARBA00049144"/>
    </source>
</evidence>
<feature type="domain" description="Tryptophan synthase beta chain-like PALP" evidence="11">
    <location>
        <begin position="28"/>
        <end position="323"/>
    </location>
</feature>
<keyword evidence="8" id="KW-0663">Pyridoxal phosphate</keyword>
<dbReference type="GO" id="GO:0030170">
    <property type="term" value="F:pyridoxal phosphate binding"/>
    <property type="evidence" value="ECO:0007669"/>
    <property type="project" value="InterPro"/>
</dbReference>
<protein>
    <recommendedName>
        <fullName evidence="5">Threonine synthase</fullName>
        <ecNumber evidence="4">4.2.3.1</ecNumber>
    </recommendedName>
</protein>
<evidence type="ECO:0000256" key="6">
    <source>
        <dbReference type="ARBA" id="ARBA00022605"/>
    </source>
</evidence>
<dbReference type="CDD" id="cd01563">
    <property type="entry name" value="Thr-synth_1"/>
    <property type="match status" value="1"/>
</dbReference>